<dbReference type="EMBL" id="JAWQEG010000973">
    <property type="protein sequence ID" value="KAK3883617.1"/>
    <property type="molecule type" value="Genomic_DNA"/>
</dbReference>
<comment type="caution">
    <text evidence="2">The sequence shown here is derived from an EMBL/GenBank/DDBJ whole genome shotgun (WGS) entry which is preliminary data.</text>
</comment>
<keyword evidence="3" id="KW-1185">Reference proteome</keyword>
<dbReference type="AlphaFoldDB" id="A0AAE1FZL8"/>
<keyword evidence="1" id="KW-0175">Coiled coil</keyword>
<protein>
    <submittedName>
        <fullName evidence="2">Uncharacterized protein</fullName>
    </submittedName>
</protein>
<accession>A0AAE1FZL8</accession>
<dbReference type="PANTHER" id="PTHR37984:SF9">
    <property type="entry name" value="INTEGRASE CATALYTIC DOMAIN-CONTAINING PROTEIN"/>
    <property type="match status" value="1"/>
</dbReference>
<evidence type="ECO:0000313" key="2">
    <source>
        <dbReference type="EMBL" id="KAK3883617.1"/>
    </source>
</evidence>
<dbReference type="Gene3D" id="2.40.70.10">
    <property type="entry name" value="Acid Proteases"/>
    <property type="match status" value="1"/>
</dbReference>
<dbReference type="PANTHER" id="PTHR37984">
    <property type="entry name" value="PROTEIN CBG26694"/>
    <property type="match status" value="1"/>
</dbReference>
<evidence type="ECO:0000256" key="1">
    <source>
        <dbReference type="SAM" id="Coils"/>
    </source>
</evidence>
<evidence type="ECO:0000313" key="3">
    <source>
        <dbReference type="Proteomes" id="UP001286313"/>
    </source>
</evidence>
<reference evidence="2" key="1">
    <citation type="submission" date="2023-10" db="EMBL/GenBank/DDBJ databases">
        <title>Genome assemblies of two species of porcelain crab, Petrolisthes cinctipes and Petrolisthes manimaculis (Anomura: Porcellanidae).</title>
        <authorList>
            <person name="Angst P."/>
        </authorList>
    </citation>
    <scope>NUCLEOTIDE SEQUENCE</scope>
    <source>
        <strain evidence="2">PB745_01</strain>
        <tissue evidence="2">Gill</tissue>
    </source>
</reference>
<sequence>MPDTVPRPPPLELSADGWKRFEFDWKNYLVAAELTKKPSAVKVAILLSVCGPEAQDRFKSFTWNEDNDACDIDKVMKKFEECTPVENTTVERFKFNSRQQKPGEPIKEYVAELRRLAVTCKFENISSDDIVNQLIWDKIVVGLPDATLRTRLLEEGSETTLNKAIQMIACSEQVRLQCTVLDSKDSTYPVAGVPAVKRSDFEKKKYKRSDEGNWLYCGGMKHAKLVCPAKNRRCHKCKKLSHYGKVCRSKFSESSKEVKQKISSTRVLAINGIDRKSAVTCMYKIRGTEINFLVDCGAEVNVMPVALYIQLTGDKHLQKVDRSNCSLLQAFGGNDVHTKGTVKLNLEDASGSHQAVFHVTEADDDPILGLSSSVSLGLVSFGNKVDVRQSSHLVSSLVPLMQTCPSSKEEVYQCYKDVFSDDKVGDFNVYHHVKVDTNVHPVIHAQRRVPEPIRPAVKAKLDELVAKKVLETVSEATDWIARRGGSLCSDAKGRIAKYKQAVKGTGGGPASPPLDELDELVADILGINNVTFEGCDTNEELLSFVHETVECQPKIETREFPHPAAAPTPALATAAPAAAAPAAAAPAAAAAAAAPPAAAPAEILDLSHLENNTSSCSKFMVVDEGELIHLEKKRKLEIQLLEEDLMIKKEERILKMKEIELQEAQIEAARAQTLYYTNMLQHKIP</sequence>
<organism evidence="2 3">
    <name type="scientific">Petrolisthes cinctipes</name>
    <name type="common">Flat porcelain crab</name>
    <dbReference type="NCBI Taxonomy" id="88211"/>
    <lineage>
        <taxon>Eukaryota</taxon>
        <taxon>Metazoa</taxon>
        <taxon>Ecdysozoa</taxon>
        <taxon>Arthropoda</taxon>
        <taxon>Crustacea</taxon>
        <taxon>Multicrustacea</taxon>
        <taxon>Malacostraca</taxon>
        <taxon>Eumalacostraca</taxon>
        <taxon>Eucarida</taxon>
        <taxon>Decapoda</taxon>
        <taxon>Pleocyemata</taxon>
        <taxon>Anomura</taxon>
        <taxon>Galatheoidea</taxon>
        <taxon>Porcellanidae</taxon>
        <taxon>Petrolisthes</taxon>
    </lineage>
</organism>
<dbReference type="InterPro" id="IPR021109">
    <property type="entry name" value="Peptidase_aspartic_dom_sf"/>
</dbReference>
<dbReference type="InterPro" id="IPR050951">
    <property type="entry name" value="Retrovirus_Pol_polyprotein"/>
</dbReference>
<gene>
    <name evidence="2" type="ORF">Pcinc_012079</name>
</gene>
<name>A0AAE1FZL8_PETCI</name>
<proteinExistence type="predicted"/>
<feature type="coiled-coil region" evidence="1">
    <location>
        <begin position="647"/>
        <end position="674"/>
    </location>
</feature>
<dbReference type="Proteomes" id="UP001286313">
    <property type="component" value="Unassembled WGS sequence"/>
</dbReference>